<dbReference type="GO" id="GO:0042500">
    <property type="term" value="F:aspartic endopeptidase activity, intramembrane cleaving"/>
    <property type="evidence" value="ECO:0007669"/>
    <property type="project" value="InterPro"/>
</dbReference>
<dbReference type="OrthoDB" id="29661at2759"/>
<feature type="transmembrane region" description="Helical" evidence="9">
    <location>
        <begin position="411"/>
        <end position="436"/>
    </location>
</feature>
<name>A0A813D5F1_POLGL</name>
<feature type="transmembrane region" description="Helical" evidence="9">
    <location>
        <begin position="274"/>
        <end position="293"/>
    </location>
</feature>
<evidence type="ECO:0000256" key="7">
    <source>
        <dbReference type="ARBA" id="ARBA00023136"/>
    </source>
</evidence>
<keyword evidence="5" id="KW-0256">Endoplasmic reticulum</keyword>
<dbReference type="PANTHER" id="PTHR12174">
    <property type="entry name" value="SIGNAL PEPTIDE PEPTIDASE"/>
    <property type="match status" value="1"/>
</dbReference>
<dbReference type="GO" id="GO:0098553">
    <property type="term" value="C:lumenal side of endoplasmic reticulum membrane"/>
    <property type="evidence" value="ECO:0007669"/>
    <property type="project" value="TreeGrafter"/>
</dbReference>
<keyword evidence="3 9" id="KW-0812">Transmembrane</keyword>
<evidence type="ECO:0000313" key="11">
    <source>
        <dbReference type="Proteomes" id="UP000654075"/>
    </source>
</evidence>
<evidence type="ECO:0000256" key="6">
    <source>
        <dbReference type="ARBA" id="ARBA00022989"/>
    </source>
</evidence>
<protein>
    <submittedName>
        <fullName evidence="10">Uncharacterized protein</fullName>
    </submittedName>
</protein>
<feature type="transmembrane region" description="Helical" evidence="9">
    <location>
        <begin position="380"/>
        <end position="399"/>
    </location>
</feature>
<feature type="compositionally biased region" description="Basic and acidic residues" evidence="8">
    <location>
        <begin position="13"/>
        <end position="38"/>
    </location>
</feature>
<dbReference type="Proteomes" id="UP000654075">
    <property type="component" value="Unassembled WGS sequence"/>
</dbReference>
<keyword evidence="7 9" id="KW-0472">Membrane</keyword>
<feature type="region of interest" description="Disordered" evidence="8">
    <location>
        <begin position="1"/>
        <end position="43"/>
    </location>
</feature>
<dbReference type="InterPro" id="IPR007369">
    <property type="entry name" value="Peptidase_A22B_SPP"/>
</dbReference>
<evidence type="ECO:0000256" key="8">
    <source>
        <dbReference type="SAM" id="MobiDB-lite"/>
    </source>
</evidence>
<keyword evidence="6 9" id="KW-1133">Transmembrane helix</keyword>
<comment type="subcellular location">
    <subcellularLocation>
        <location evidence="1">Endoplasmic reticulum membrane</location>
        <topology evidence="1">Multi-pass membrane protein</topology>
    </subcellularLocation>
</comment>
<evidence type="ECO:0000256" key="5">
    <source>
        <dbReference type="ARBA" id="ARBA00022824"/>
    </source>
</evidence>
<dbReference type="EMBL" id="CAJNNV010000241">
    <property type="protein sequence ID" value="CAE8581936.1"/>
    <property type="molecule type" value="Genomic_DNA"/>
</dbReference>
<reference evidence="10" key="1">
    <citation type="submission" date="2021-02" db="EMBL/GenBank/DDBJ databases">
        <authorList>
            <person name="Dougan E. K."/>
            <person name="Rhodes N."/>
            <person name="Thang M."/>
            <person name="Chan C."/>
        </authorList>
    </citation>
    <scope>NUCLEOTIDE SEQUENCE</scope>
</reference>
<dbReference type="PANTHER" id="PTHR12174:SF23">
    <property type="entry name" value="MINOR HISTOCOMPATIBILITY ANTIGEN H13"/>
    <property type="match status" value="1"/>
</dbReference>
<feature type="transmembrane region" description="Helical" evidence="9">
    <location>
        <begin position="231"/>
        <end position="253"/>
    </location>
</feature>
<keyword evidence="11" id="KW-1185">Reference proteome</keyword>
<evidence type="ECO:0000256" key="4">
    <source>
        <dbReference type="ARBA" id="ARBA00022801"/>
    </source>
</evidence>
<gene>
    <name evidence="10" type="ORF">PGLA1383_LOCUS946</name>
</gene>
<evidence type="ECO:0000256" key="3">
    <source>
        <dbReference type="ARBA" id="ARBA00022692"/>
    </source>
</evidence>
<organism evidence="10 11">
    <name type="scientific">Polarella glacialis</name>
    <name type="common">Dinoflagellate</name>
    <dbReference type="NCBI Taxonomy" id="89957"/>
    <lineage>
        <taxon>Eukaryota</taxon>
        <taxon>Sar</taxon>
        <taxon>Alveolata</taxon>
        <taxon>Dinophyceae</taxon>
        <taxon>Suessiales</taxon>
        <taxon>Suessiaceae</taxon>
        <taxon>Polarella</taxon>
    </lineage>
</organism>
<feature type="transmembrane region" description="Helical" evidence="9">
    <location>
        <begin position="299"/>
        <end position="317"/>
    </location>
</feature>
<feature type="transmembrane region" description="Helical" evidence="9">
    <location>
        <begin position="442"/>
        <end position="459"/>
    </location>
</feature>
<sequence length="495" mass="54749">MKGRSKSPGPSQKAEKGEGKAEEKANATDKKAEAKFEPPPRPAGLRGTLLKMYGMLAAGLIFFALVGENLKHPVSDGKFEKKDGTIIDIGDFDASELGPYPKCHPHFEEHLLVDQWVKNKDAPKEGPFPVGHPENPEWLEKSDLQMKKKSAETRFQWEGLQPNLHLLFLATLCVIIGAKHGVWMFTEPAETRQASQVLQSEDAYWFPIMGSCTLFGLFVVLKYFGTDYIKLAITCFIVMMCAFGIGTNVDHITALVRNKCMKPLFRIPYFDQDVTVMEILGSLVGASMAVAFVFTKNWIVNNVFGVSFSILGIKTIGISSYKTGAIMLVGLFFYDVFWVFGSKSVFGSNVMVSVAMGVEAPIKLMFPRGMGGCGNLQHSMLGLGDIVVPGLFIAFMAKWDAVKIGQKASTSFVYLNAIMVAYVLSLITTVAIMLFFNAAQPALLYIVPYVLVASAGVALQRGEFKELWAYYIPDETAEVEKKIEDEKKKEEKKES</sequence>
<evidence type="ECO:0000256" key="1">
    <source>
        <dbReference type="ARBA" id="ARBA00004477"/>
    </source>
</evidence>
<dbReference type="GO" id="GO:0098554">
    <property type="term" value="C:cytoplasmic side of endoplasmic reticulum membrane"/>
    <property type="evidence" value="ECO:0007669"/>
    <property type="project" value="TreeGrafter"/>
</dbReference>
<dbReference type="SMART" id="SM00730">
    <property type="entry name" value="PSN"/>
    <property type="match status" value="1"/>
</dbReference>
<accession>A0A813D5F1</accession>
<proteinExistence type="inferred from homology"/>
<evidence type="ECO:0000256" key="2">
    <source>
        <dbReference type="ARBA" id="ARBA00006859"/>
    </source>
</evidence>
<dbReference type="AlphaFoldDB" id="A0A813D5F1"/>
<feature type="transmembrane region" description="Helical" evidence="9">
    <location>
        <begin position="164"/>
        <end position="182"/>
    </location>
</feature>
<dbReference type="Pfam" id="PF04258">
    <property type="entry name" value="Peptidase_A22B"/>
    <property type="match status" value="1"/>
</dbReference>
<comment type="caution">
    <text evidence="10">The sequence shown here is derived from an EMBL/GenBank/DDBJ whole genome shotgun (WGS) entry which is preliminary data.</text>
</comment>
<dbReference type="GO" id="GO:0033619">
    <property type="term" value="P:membrane protein proteolysis"/>
    <property type="evidence" value="ECO:0007669"/>
    <property type="project" value="TreeGrafter"/>
</dbReference>
<feature type="transmembrane region" description="Helical" evidence="9">
    <location>
        <begin position="49"/>
        <end position="67"/>
    </location>
</feature>
<feature type="transmembrane region" description="Helical" evidence="9">
    <location>
        <begin position="203"/>
        <end position="225"/>
    </location>
</feature>
<dbReference type="InterPro" id="IPR006639">
    <property type="entry name" value="Preselin/SPP"/>
</dbReference>
<comment type="similarity">
    <text evidence="2">Belongs to the peptidase A22B family.</text>
</comment>
<keyword evidence="4" id="KW-0378">Hydrolase</keyword>
<dbReference type="GO" id="GO:0006465">
    <property type="term" value="P:signal peptide processing"/>
    <property type="evidence" value="ECO:0007669"/>
    <property type="project" value="TreeGrafter"/>
</dbReference>
<evidence type="ECO:0000256" key="9">
    <source>
        <dbReference type="SAM" id="Phobius"/>
    </source>
</evidence>
<evidence type="ECO:0000313" key="10">
    <source>
        <dbReference type="EMBL" id="CAE8581936.1"/>
    </source>
</evidence>